<feature type="domain" description="C-type lectin" evidence="14">
    <location>
        <begin position="653"/>
        <end position="792"/>
    </location>
</feature>
<dbReference type="Proteomes" id="UP000515150">
    <property type="component" value="Chromosome 3"/>
</dbReference>
<feature type="domain" description="C-type lectin" evidence="14">
    <location>
        <begin position="1107"/>
        <end position="1208"/>
    </location>
</feature>
<evidence type="ECO:0000256" key="2">
    <source>
        <dbReference type="ARBA" id="ARBA00022583"/>
    </source>
</evidence>
<dbReference type="InParanoid" id="A0A6P7LZR1"/>
<feature type="domain" description="C-type lectin" evidence="14">
    <location>
        <begin position="504"/>
        <end position="612"/>
    </location>
</feature>
<dbReference type="Pfam" id="PF00059">
    <property type="entry name" value="Lectin_C"/>
    <property type="match status" value="9"/>
</dbReference>
<evidence type="ECO:0000256" key="9">
    <source>
        <dbReference type="ARBA" id="ARBA00023170"/>
    </source>
</evidence>
<dbReference type="GeneID" id="114851826"/>
<keyword evidence="3 12" id="KW-0812">Transmembrane</keyword>
<dbReference type="Gene3D" id="2.10.10.10">
    <property type="entry name" value="Fibronectin, type II, collagen-binding"/>
    <property type="match status" value="1"/>
</dbReference>
<evidence type="ECO:0000256" key="10">
    <source>
        <dbReference type="ARBA" id="ARBA00023180"/>
    </source>
</evidence>
<dbReference type="RefSeq" id="XP_028999437.1">
    <property type="nucleotide sequence ID" value="XM_029143604.3"/>
</dbReference>
<feature type="domain" description="C-type lectin" evidence="14">
    <location>
        <begin position="955"/>
        <end position="1081"/>
    </location>
</feature>
<keyword evidence="7 12" id="KW-0472">Membrane</keyword>
<feature type="domain" description="C-type lectin" evidence="14">
    <location>
        <begin position="217"/>
        <end position="336"/>
    </location>
</feature>
<dbReference type="FunFam" id="3.10.100.10:FF:000036">
    <property type="entry name" value="Lymphocyte antigen 75"/>
    <property type="match status" value="1"/>
</dbReference>
<feature type="transmembrane region" description="Helical" evidence="12">
    <location>
        <begin position="1675"/>
        <end position="1696"/>
    </location>
</feature>
<name>A0A6P7LZR1_BETSP</name>
<dbReference type="OrthoDB" id="6153550at2759"/>
<evidence type="ECO:0000313" key="16">
    <source>
        <dbReference type="Proteomes" id="UP000515150"/>
    </source>
</evidence>
<evidence type="ECO:0000256" key="11">
    <source>
        <dbReference type="PROSITE-ProRule" id="PRU00479"/>
    </source>
</evidence>
<dbReference type="SUPFAM" id="SSF56436">
    <property type="entry name" value="C-type lectin-like"/>
    <property type="match status" value="10"/>
</dbReference>
<gene>
    <name evidence="17" type="primary">ly75</name>
</gene>
<comment type="subcellular location">
    <subcellularLocation>
        <location evidence="1">Membrane</location>
        <topology evidence="1">Single-pass membrane protein</topology>
    </subcellularLocation>
</comment>
<feature type="domain" description="Fibronectin type-II" evidence="15">
    <location>
        <begin position="156"/>
        <end position="204"/>
    </location>
</feature>
<accession>A0A6P7LZR1</accession>
<evidence type="ECO:0000256" key="3">
    <source>
        <dbReference type="ARBA" id="ARBA00022692"/>
    </source>
</evidence>
<evidence type="ECO:0000259" key="14">
    <source>
        <dbReference type="PROSITE" id="PS50041"/>
    </source>
</evidence>
<organism evidence="16 17">
    <name type="scientific">Betta splendens</name>
    <name type="common">Siamese fighting fish</name>
    <dbReference type="NCBI Taxonomy" id="158456"/>
    <lineage>
        <taxon>Eukaryota</taxon>
        <taxon>Metazoa</taxon>
        <taxon>Chordata</taxon>
        <taxon>Craniata</taxon>
        <taxon>Vertebrata</taxon>
        <taxon>Euteleostomi</taxon>
        <taxon>Actinopterygii</taxon>
        <taxon>Neopterygii</taxon>
        <taxon>Teleostei</taxon>
        <taxon>Neoteleostei</taxon>
        <taxon>Acanthomorphata</taxon>
        <taxon>Anabantaria</taxon>
        <taxon>Anabantiformes</taxon>
        <taxon>Anabantoidei</taxon>
        <taxon>Osphronemidae</taxon>
        <taxon>Betta</taxon>
    </lineage>
</organism>
<keyword evidence="5" id="KW-0677">Repeat</keyword>
<keyword evidence="10" id="KW-0325">Glycoprotein</keyword>
<dbReference type="InterPro" id="IPR016186">
    <property type="entry name" value="C-type_lectin-like/link_sf"/>
</dbReference>
<dbReference type="InterPro" id="IPR035992">
    <property type="entry name" value="Ricin_B-like_lectins"/>
</dbReference>
<proteinExistence type="predicted"/>
<feature type="signal peptide" evidence="13">
    <location>
        <begin position="1"/>
        <end position="25"/>
    </location>
</feature>
<dbReference type="InterPro" id="IPR050111">
    <property type="entry name" value="C-type_lectin/snaclec_domain"/>
</dbReference>
<keyword evidence="9" id="KW-0675">Receptor</keyword>
<dbReference type="GO" id="GO:0006897">
    <property type="term" value="P:endocytosis"/>
    <property type="evidence" value="ECO:0007669"/>
    <property type="project" value="UniProtKB-KW"/>
</dbReference>
<dbReference type="InterPro" id="IPR001304">
    <property type="entry name" value="C-type_lectin-like"/>
</dbReference>
<evidence type="ECO:0000256" key="8">
    <source>
        <dbReference type="ARBA" id="ARBA00023157"/>
    </source>
</evidence>
<protein>
    <submittedName>
        <fullName evidence="17">Lymphocyte antigen 75 isoform X1</fullName>
    </submittedName>
</protein>
<feature type="domain" description="C-type lectin" evidence="14">
    <location>
        <begin position="1543"/>
        <end position="1656"/>
    </location>
</feature>
<feature type="chain" id="PRO_5027655108" evidence="13">
    <location>
        <begin position="26"/>
        <end position="1726"/>
    </location>
</feature>
<dbReference type="InterPro" id="IPR013806">
    <property type="entry name" value="Kringle-like"/>
</dbReference>
<dbReference type="SUPFAM" id="SSF57440">
    <property type="entry name" value="Kringle-like"/>
    <property type="match status" value="1"/>
</dbReference>
<dbReference type="FunFam" id="3.10.100.10:FF:000047">
    <property type="entry name" value="lymphocyte antigen 75"/>
    <property type="match status" value="1"/>
</dbReference>
<dbReference type="CDD" id="cd00062">
    <property type="entry name" value="FN2"/>
    <property type="match status" value="1"/>
</dbReference>
<feature type="disulfide bond" evidence="11">
    <location>
        <begin position="161"/>
        <end position="187"/>
    </location>
</feature>
<dbReference type="PROSITE" id="PS50231">
    <property type="entry name" value="RICIN_B_LECTIN"/>
    <property type="match status" value="1"/>
</dbReference>
<keyword evidence="8 11" id="KW-1015">Disulfide bond</keyword>
<feature type="domain" description="C-type lectin" evidence="14">
    <location>
        <begin position="1246"/>
        <end position="1353"/>
    </location>
</feature>
<dbReference type="Gene3D" id="3.10.100.10">
    <property type="entry name" value="Mannose-Binding Protein A, subunit A"/>
    <property type="match status" value="10"/>
</dbReference>
<dbReference type="CTD" id="4065"/>
<dbReference type="KEGG" id="bspl:114851826"/>
<evidence type="ECO:0000313" key="17">
    <source>
        <dbReference type="RefSeq" id="XP_028999437.1"/>
    </source>
</evidence>
<evidence type="ECO:0000256" key="5">
    <source>
        <dbReference type="ARBA" id="ARBA00022737"/>
    </source>
</evidence>
<evidence type="ECO:0000256" key="4">
    <source>
        <dbReference type="ARBA" id="ARBA00022729"/>
    </source>
</evidence>
<dbReference type="PROSITE" id="PS51092">
    <property type="entry name" value="FN2_2"/>
    <property type="match status" value="1"/>
</dbReference>
<keyword evidence="4 13" id="KW-0732">Signal</keyword>
<dbReference type="InterPro" id="IPR016187">
    <property type="entry name" value="CTDL_fold"/>
</dbReference>
<sequence length="1726" mass="195210">MPNLRTATLCFCSLFLLGPFSPADAEGSDDDAFAIQHAGSRRCLDALTLGTCEPSSRSQLWKWASGRRLFHLASSRCLALEVRSKTLSLVDCGADIDQSWNCVDGVVYTVYQMRLSVNKDRVVASANNNDTWVRGGSEEDVCQRPYRVVHTIDGNSAGSPCIFPFKHNGSWHHGCLPDADSSRLTWCATTSDYDQDGKKGYCLTPEDGCHTLFAGPEGKFCYEFASDAAVTWHEALDSCRSQGADLLSVSGPNDLFSQTMLDGLGRMPDKMWIGLHQLDITQGWQWSDGSPLSVLRWEKENPPSASSIIESDCGVLNSNKTFAAESCTKRLPYICRKSVTSSNTTKPEFSIYKETVCASGWEPWNGWCYKLVKDAPQNFSEALKHCEQTEGGSLASFHSIDSKEMISTHFHADGKALDVWIGLQASAEKLSVFTWIDKEPVTFTYWGQNEPVQPSKDMACVFYSAESHGWRVGNCSQMLPLMCQKKGEVKDLETQAGCAFEDGWRRHGNSCYQVNTKQVAFKDRCNITIRNRFEQAFINRLLGEHLSNHAQYFWIGLQDIKSTGEFQWVSLDGSTSVVTYTNWAWLQQAHYRGGCAVISTAKPLGKWQVKNCTLFKAGTICRQDLSPLPPPEPEPNPKAPCANGWVSRENITYCYKVFHEERLSRKRSWEEAKRFCHALGANLASYTSIAEMTALNSIIKETISDNRYFWVGLNRRNPSDGSWEWSDGRPVSVEVVHSSFHDDDAYNRDCTAFKSMKTTLKHLFVLLFADLPPTSFLATPFHCDSRLEFVCQIPRGKTPKNPDWYNPGAHHDTSIFIDGAEFWFVQEPKLTFEEANLFCSSNDSKLAAPLTSTAVSRIHQYIKNISSSNKEPWWMDLRQPGRLFPMTYTQLYYYHTAFLGRCTSITPENIFPEHQNSCRQQFSFVCEKHNITSVETNPLEPHQGGLPCTGRSLHFRNKCYTLMMSMKPVPFKYANNDDCQSVKSTLVTISDQVEQDFITTLLPSMRNKKSIWIGLRIERNEPEWVDGSPVNYLHFNPLLLSQKKAIHFNMWDPDSMDVCAFLINNPNSAMLGTWDYSSCSQFQNIAVCQHYADEVEKPHIETKPFFLNNHTFMLISKNLTWHEALSDCRNHSMELVSVADTLSQSILTVNVSRARTPMWIGLYSDDGGIHYHWSDHSHTVFSRWSSEAASGSCVYLDMDGFWKASECDDVLEGAICHKPREEVIITPEDAGVKCPHKIHGPNWIPFKKNCYSFQLVASRWDYFNMGQIQDTCKSLHANAEILTIRNEEENEFIKNSLEPFQNLVQFVWLGMFIQNDTQMKWYDGTYVQYSNWKSGRPDVDRAFMAGLTVEGSWFLIRNPMLFPEFKQAAIVSCKLDNENKQDYSKSLTDFQRYGNLSYKLVAQKVTWYQAVEECDRLGGYLASVHDAQHDAHLKHISKTDGFPLWIGLSKQDDRFSDYEWSDGTEFDYQATISDDGDISTSHAHCVFVTPTGDWMFTDCNAKLEGAICYITNITTSSQRAKLPSAPETSGCPPSSNKARWVQHKDHCYAFNISASKYNVHTFENAQTICANLDAELLTISSQEENDYVSKLLSDNPSIASFTWLGMVLDEKGKPTSWKDGSAVTFSNLKSQVKNSAPYCAIMQTRKGGVWELVNCQITKSRVVCKTASSSSGSHVVLVLFIVFLLALLLCGGYILYRKKRANFVSTVRYSRTFDNLDTTSILTDAD</sequence>
<keyword evidence="2" id="KW-0254">Endocytosis</keyword>
<dbReference type="PROSITE" id="PS50041">
    <property type="entry name" value="C_TYPE_LECTIN_2"/>
    <property type="match status" value="9"/>
</dbReference>
<dbReference type="GO" id="GO:0016020">
    <property type="term" value="C:membrane"/>
    <property type="evidence" value="ECO:0007669"/>
    <property type="project" value="UniProtKB-SubCell"/>
</dbReference>
<feature type="disulfide bond" evidence="11">
    <location>
        <begin position="175"/>
        <end position="202"/>
    </location>
</feature>
<dbReference type="SUPFAM" id="SSF50370">
    <property type="entry name" value="Ricin B-like lectins"/>
    <property type="match status" value="1"/>
</dbReference>
<feature type="domain" description="C-type lectin" evidence="14">
    <location>
        <begin position="364"/>
        <end position="484"/>
    </location>
</feature>
<dbReference type="PANTHER" id="PTHR22803">
    <property type="entry name" value="MANNOSE, PHOSPHOLIPASE, LECTIN RECEPTOR RELATED"/>
    <property type="match status" value="1"/>
</dbReference>
<evidence type="ECO:0000256" key="13">
    <source>
        <dbReference type="SAM" id="SignalP"/>
    </source>
</evidence>
<dbReference type="Pfam" id="PF00040">
    <property type="entry name" value="fn2"/>
    <property type="match status" value="1"/>
</dbReference>
<dbReference type="CDD" id="cd00037">
    <property type="entry name" value="CLECT"/>
    <property type="match status" value="9"/>
</dbReference>
<dbReference type="SMART" id="SM00034">
    <property type="entry name" value="CLECT"/>
    <property type="match status" value="10"/>
</dbReference>
<keyword evidence="16" id="KW-1185">Reference proteome</keyword>
<dbReference type="InterPro" id="IPR000562">
    <property type="entry name" value="FN_type2_dom"/>
</dbReference>
<dbReference type="SMART" id="SM00059">
    <property type="entry name" value="FN2"/>
    <property type="match status" value="1"/>
</dbReference>
<dbReference type="Gene3D" id="2.80.10.50">
    <property type="match status" value="1"/>
</dbReference>
<evidence type="ECO:0000256" key="12">
    <source>
        <dbReference type="SAM" id="Phobius"/>
    </source>
</evidence>
<feature type="domain" description="C-type lectin" evidence="14">
    <location>
        <begin position="1393"/>
        <end position="1503"/>
    </location>
</feature>
<reference evidence="17" key="1">
    <citation type="submission" date="2025-08" db="UniProtKB">
        <authorList>
            <consortium name="RefSeq"/>
        </authorList>
    </citation>
    <scope>IDENTIFICATION</scope>
</reference>
<dbReference type="Pfam" id="PF24562">
    <property type="entry name" value="CysR_MRC2_N"/>
    <property type="match status" value="1"/>
</dbReference>
<evidence type="ECO:0000256" key="7">
    <source>
        <dbReference type="ARBA" id="ARBA00023136"/>
    </source>
</evidence>
<evidence type="ECO:0000256" key="6">
    <source>
        <dbReference type="ARBA" id="ARBA00022989"/>
    </source>
</evidence>
<keyword evidence="6 12" id="KW-1133">Transmembrane helix</keyword>
<dbReference type="InterPro" id="IPR036943">
    <property type="entry name" value="FN_type2_sf"/>
</dbReference>
<evidence type="ECO:0000256" key="1">
    <source>
        <dbReference type="ARBA" id="ARBA00004167"/>
    </source>
</evidence>
<evidence type="ECO:0000259" key="15">
    <source>
        <dbReference type="PROSITE" id="PS51092"/>
    </source>
</evidence>
<dbReference type="InterPro" id="IPR000772">
    <property type="entry name" value="Ricin_B_lectin"/>
</dbReference>